<dbReference type="AlphaFoldDB" id="X1QYA7"/>
<proteinExistence type="predicted"/>
<name>X1QYA7_9ZZZZ</name>
<feature type="non-terminal residue" evidence="1">
    <location>
        <position position="1"/>
    </location>
</feature>
<protein>
    <submittedName>
        <fullName evidence="1">Uncharacterized protein</fullName>
    </submittedName>
</protein>
<gene>
    <name evidence="1" type="ORF">S12H4_09846</name>
</gene>
<comment type="caution">
    <text evidence="1">The sequence shown here is derived from an EMBL/GenBank/DDBJ whole genome shotgun (WGS) entry which is preliminary data.</text>
</comment>
<accession>X1QYA7</accession>
<organism evidence="1">
    <name type="scientific">marine sediment metagenome</name>
    <dbReference type="NCBI Taxonomy" id="412755"/>
    <lineage>
        <taxon>unclassified sequences</taxon>
        <taxon>metagenomes</taxon>
        <taxon>ecological metagenomes</taxon>
    </lineage>
</organism>
<evidence type="ECO:0000313" key="1">
    <source>
        <dbReference type="EMBL" id="GAI59796.1"/>
    </source>
</evidence>
<dbReference type="EMBL" id="BARW01004081">
    <property type="protein sequence ID" value="GAI59796.1"/>
    <property type="molecule type" value="Genomic_DNA"/>
</dbReference>
<sequence>SEGENFSSDGGKVYQALYNCLQSEVWDMH</sequence>
<reference evidence="1" key="1">
    <citation type="journal article" date="2014" name="Front. Microbiol.">
        <title>High frequency of phylogenetically diverse reductive dehalogenase-homologous genes in deep subseafloor sedimentary metagenomes.</title>
        <authorList>
            <person name="Kawai M."/>
            <person name="Futagami T."/>
            <person name="Toyoda A."/>
            <person name="Takaki Y."/>
            <person name="Nishi S."/>
            <person name="Hori S."/>
            <person name="Arai W."/>
            <person name="Tsubouchi T."/>
            <person name="Morono Y."/>
            <person name="Uchiyama I."/>
            <person name="Ito T."/>
            <person name="Fujiyama A."/>
            <person name="Inagaki F."/>
            <person name="Takami H."/>
        </authorList>
    </citation>
    <scope>NUCLEOTIDE SEQUENCE</scope>
    <source>
        <strain evidence="1">Expedition CK06-06</strain>
    </source>
</reference>